<evidence type="ECO:0000256" key="7">
    <source>
        <dbReference type="ARBA" id="ARBA00022723"/>
    </source>
</evidence>
<dbReference type="SUPFAM" id="SSF51011">
    <property type="entry name" value="Glycosyl hydrolase domain"/>
    <property type="match status" value="1"/>
</dbReference>
<organism evidence="19">
    <name type="scientific">Nippostrongylus brasiliensis</name>
    <name type="common">Rat hookworm</name>
    <dbReference type="NCBI Taxonomy" id="27835"/>
    <lineage>
        <taxon>Eukaryota</taxon>
        <taxon>Metazoa</taxon>
        <taxon>Ecdysozoa</taxon>
        <taxon>Nematoda</taxon>
        <taxon>Chromadorea</taxon>
        <taxon>Rhabditida</taxon>
        <taxon>Rhabditina</taxon>
        <taxon>Rhabditomorpha</taxon>
        <taxon>Strongyloidea</taxon>
        <taxon>Heligmosomidae</taxon>
        <taxon>Nippostrongylus</taxon>
    </lineage>
</organism>
<evidence type="ECO:0000256" key="10">
    <source>
        <dbReference type="ARBA" id="ARBA00023214"/>
    </source>
</evidence>
<dbReference type="GO" id="GO:0046872">
    <property type="term" value="F:metal ion binding"/>
    <property type="evidence" value="ECO:0007669"/>
    <property type="project" value="UniProtKB-KW"/>
</dbReference>
<dbReference type="WBParaSite" id="NBR_0001366101-mRNA-1">
    <property type="protein sequence ID" value="NBR_0001366101-mRNA-1"/>
    <property type="gene ID" value="NBR_0001366101"/>
</dbReference>
<dbReference type="SUPFAM" id="SSF51445">
    <property type="entry name" value="(Trans)glycosidases"/>
    <property type="match status" value="1"/>
</dbReference>
<dbReference type="EC" id="3.2.1.1" evidence="6 14"/>
<evidence type="ECO:0000256" key="12">
    <source>
        <dbReference type="ARBA" id="ARBA00023295"/>
    </source>
</evidence>
<keyword evidence="11 14" id="KW-0119">Carbohydrate metabolism</keyword>
<dbReference type="Gene3D" id="2.60.40.1180">
    <property type="entry name" value="Golgi alpha-mannosidase II"/>
    <property type="match status" value="1"/>
</dbReference>
<dbReference type="EMBL" id="UYSL01021110">
    <property type="protein sequence ID" value="VDL77251.1"/>
    <property type="molecule type" value="Genomic_DNA"/>
</dbReference>
<evidence type="ECO:0000256" key="8">
    <source>
        <dbReference type="ARBA" id="ARBA00022801"/>
    </source>
</evidence>
<evidence type="ECO:0000256" key="5">
    <source>
        <dbReference type="ARBA" id="ARBA00011245"/>
    </source>
</evidence>
<protein>
    <recommendedName>
        <fullName evidence="6 14">Alpha-amylase</fullName>
        <ecNumber evidence="6 14">3.2.1.1</ecNumber>
    </recommendedName>
</protein>
<reference evidence="17 18" key="2">
    <citation type="submission" date="2018-11" db="EMBL/GenBank/DDBJ databases">
        <authorList>
            <consortium name="Pathogen Informatics"/>
        </authorList>
    </citation>
    <scope>NUCLEOTIDE SEQUENCE [LARGE SCALE GENOMIC DNA]</scope>
</reference>
<evidence type="ECO:0000256" key="1">
    <source>
        <dbReference type="ARBA" id="ARBA00000548"/>
    </source>
</evidence>
<dbReference type="STRING" id="27835.A0A0N4YB46"/>
<dbReference type="InterPro" id="IPR006048">
    <property type="entry name" value="A-amylase/branching_C"/>
</dbReference>
<keyword evidence="18" id="KW-1185">Reference proteome</keyword>
<gene>
    <name evidence="17" type="ORF">NBR_LOCUS13662</name>
</gene>
<dbReference type="Pfam" id="PF00128">
    <property type="entry name" value="Alpha-amylase"/>
    <property type="match status" value="1"/>
</dbReference>
<comment type="subunit">
    <text evidence="5">Monomer.</text>
</comment>
<dbReference type="SMART" id="SM00642">
    <property type="entry name" value="Aamy"/>
    <property type="match status" value="1"/>
</dbReference>
<feature type="domain" description="Alpha-amylase C-terminal" evidence="15">
    <location>
        <begin position="396"/>
        <end position="480"/>
    </location>
</feature>
<evidence type="ECO:0000256" key="2">
    <source>
        <dbReference type="ARBA" id="ARBA00001913"/>
    </source>
</evidence>
<dbReference type="Pfam" id="PF02806">
    <property type="entry name" value="Alpha-amylase_C"/>
    <property type="match status" value="1"/>
</dbReference>
<comment type="cofactor">
    <cofactor evidence="2">
        <name>Ca(2+)</name>
        <dbReference type="ChEBI" id="CHEBI:29108"/>
    </cofactor>
</comment>
<dbReference type="CDD" id="cd11317">
    <property type="entry name" value="AmyAc_bac_euk_AmyA"/>
    <property type="match status" value="1"/>
</dbReference>
<dbReference type="GO" id="GO:0004556">
    <property type="term" value="F:alpha-amylase activity"/>
    <property type="evidence" value="ECO:0007669"/>
    <property type="project" value="UniProtKB-UniRule"/>
</dbReference>
<dbReference type="InterPro" id="IPR006047">
    <property type="entry name" value="GH13_cat_dom"/>
</dbReference>
<comment type="catalytic activity">
    <reaction evidence="1 14">
        <text>Endohydrolysis of (1-&gt;4)-alpha-D-glucosidic linkages in polysaccharides containing three or more (1-&gt;4)-alpha-linked D-glucose units.</text>
        <dbReference type="EC" id="3.2.1.1"/>
    </reaction>
</comment>
<evidence type="ECO:0000256" key="11">
    <source>
        <dbReference type="ARBA" id="ARBA00023277"/>
    </source>
</evidence>
<dbReference type="PANTHER" id="PTHR43447">
    <property type="entry name" value="ALPHA-AMYLASE"/>
    <property type="match status" value="1"/>
</dbReference>
<dbReference type="InterPro" id="IPR013780">
    <property type="entry name" value="Glyco_hydro_b"/>
</dbReference>
<keyword evidence="8 14" id="KW-0378">Hydrolase</keyword>
<evidence type="ECO:0000256" key="4">
    <source>
        <dbReference type="ARBA" id="ARBA00008061"/>
    </source>
</evidence>
<dbReference type="PRINTS" id="PR00110">
    <property type="entry name" value="ALPHAAMYLASE"/>
</dbReference>
<evidence type="ECO:0000256" key="14">
    <source>
        <dbReference type="RuleBase" id="RU361134"/>
    </source>
</evidence>
<proteinExistence type="inferred from homology"/>
<name>A0A0N4YB46_NIPBR</name>
<sequence>MVHLFEWKWTDIAAECENFLQYYGYGAVQVSPPNEHITLTQNNDLPWWVRYQPVSYKLTSRSGTEAEFEDMVKRCNAVGVRIVVDVVMNHMVGVGQKAGVAGHGSSGGTTYDGTDGVESFPGVPYSNSDFNDFRCHGDIQNSDYNNNAEHVKNCRLSGLLDLNQGSATVRNKLVAYLDSLIDFGVAGFRCDASKHMWPDDLLVILNMTKDLRADIFGASQRAFAVHEVIDRGGESVKCADYLGVGRYTNFNYGAAVSQAAKGQSDWKVLARLGPGYQYGNNEDHDVLNFIDNHDNQRDSNPYVVTYKDGDKYRLAVSYMLAWPYGYPRVMSSYYFTQHDQGPPNSGSGSGYATTSPTFNSADQTCNSQSGWVCEHRWPTIREMAKFRSAVQGAAATEIFTDNQRIAFAREGKGFFALNANGNAWSKYFPTTMPAGDYCDQYAGSLKDGKCTGATITVKDDGSAFVQINSNQAVAFSLASRIGGAPQPPVTPSAGYKKTVVFIKKDTYQGQNLFVRGGTSQANSGACAPGPYQQAADKCAIPIIHNTTVPWMFAEYLTWSQGDQYLDFEGAEEKQGTHDGYAAFGTPLAYSTNDNTAVEYQPYNKYGSGYWMVQMLMDCSKAEQGWFELKGYVSPDVGWESDISQATCTGSVGGSAPFTSINHVAKCGAVNVFTWGSGDCIIDSA</sequence>
<evidence type="ECO:0000313" key="17">
    <source>
        <dbReference type="EMBL" id="VDL77251.1"/>
    </source>
</evidence>
<keyword evidence="12 14" id="KW-0326">Glycosidase</keyword>
<evidence type="ECO:0000313" key="18">
    <source>
        <dbReference type="Proteomes" id="UP000271162"/>
    </source>
</evidence>
<reference evidence="19" key="1">
    <citation type="submission" date="2017-02" db="UniProtKB">
        <authorList>
            <consortium name="WormBaseParasite"/>
        </authorList>
    </citation>
    <scope>IDENTIFICATION</scope>
</reference>
<dbReference type="Proteomes" id="UP000271162">
    <property type="component" value="Unassembled WGS sequence"/>
</dbReference>
<evidence type="ECO:0000256" key="6">
    <source>
        <dbReference type="ARBA" id="ARBA00012595"/>
    </source>
</evidence>
<dbReference type="SMART" id="SM00632">
    <property type="entry name" value="Aamy_C"/>
    <property type="match status" value="1"/>
</dbReference>
<feature type="domain" description="Glycosyl hydrolase family 13 catalytic" evidence="16">
    <location>
        <begin position="1"/>
        <end position="387"/>
    </location>
</feature>
<keyword evidence="10" id="KW-0868">Chloride</keyword>
<dbReference type="AlphaFoldDB" id="A0A0N4YB46"/>
<keyword evidence="9" id="KW-0106">Calcium</keyword>
<dbReference type="InterPro" id="IPR031319">
    <property type="entry name" value="A-amylase_C"/>
</dbReference>
<evidence type="ECO:0000256" key="3">
    <source>
        <dbReference type="ARBA" id="ARBA00001923"/>
    </source>
</evidence>
<evidence type="ECO:0000256" key="9">
    <source>
        <dbReference type="ARBA" id="ARBA00022837"/>
    </source>
</evidence>
<dbReference type="InterPro" id="IPR017853">
    <property type="entry name" value="GH"/>
</dbReference>
<accession>A0A0N4YB46</accession>
<evidence type="ECO:0000259" key="15">
    <source>
        <dbReference type="SMART" id="SM00632"/>
    </source>
</evidence>
<evidence type="ECO:0000259" key="16">
    <source>
        <dbReference type="SMART" id="SM00642"/>
    </source>
</evidence>
<evidence type="ECO:0000313" key="19">
    <source>
        <dbReference type="WBParaSite" id="NBR_0001366101-mRNA-1"/>
    </source>
</evidence>
<comment type="similarity">
    <text evidence="4 13">Belongs to the glycosyl hydrolase 13 family.</text>
</comment>
<dbReference type="Gene3D" id="3.20.20.80">
    <property type="entry name" value="Glycosidases"/>
    <property type="match status" value="1"/>
</dbReference>
<dbReference type="OMA" id="GTHGVQS"/>
<keyword evidence="7" id="KW-0479">Metal-binding</keyword>
<dbReference type="InterPro" id="IPR006046">
    <property type="entry name" value="Alpha_amylase"/>
</dbReference>
<dbReference type="GO" id="GO:0005975">
    <property type="term" value="P:carbohydrate metabolic process"/>
    <property type="evidence" value="ECO:0007669"/>
    <property type="project" value="InterPro"/>
</dbReference>
<evidence type="ECO:0000256" key="13">
    <source>
        <dbReference type="RuleBase" id="RU003615"/>
    </source>
</evidence>
<comment type="cofactor">
    <cofactor evidence="3">
        <name>chloride</name>
        <dbReference type="ChEBI" id="CHEBI:17996"/>
    </cofactor>
</comment>